<keyword evidence="2 7" id="KW-0732">Signal</keyword>
<dbReference type="PRINTS" id="PR00010">
    <property type="entry name" value="EGFBLOOD"/>
</dbReference>
<dbReference type="Pfam" id="PF00754">
    <property type="entry name" value="F5_F8_type_C"/>
    <property type="match status" value="1"/>
</dbReference>
<dbReference type="AlphaFoldDB" id="A0A210QFR7"/>
<evidence type="ECO:0000256" key="1">
    <source>
        <dbReference type="ARBA" id="ARBA00022536"/>
    </source>
</evidence>
<dbReference type="Gene3D" id="2.60.120.260">
    <property type="entry name" value="Galactose-binding domain-like"/>
    <property type="match status" value="1"/>
</dbReference>
<feature type="chain" id="PRO_5012555479" evidence="7">
    <location>
        <begin position="18"/>
        <end position="354"/>
    </location>
</feature>
<dbReference type="CDD" id="cd00054">
    <property type="entry name" value="EGF_CA"/>
    <property type="match status" value="1"/>
</dbReference>
<keyword evidence="3" id="KW-0677">Repeat</keyword>
<name>A0A210QFR7_MIZYE</name>
<evidence type="ECO:0000256" key="2">
    <source>
        <dbReference type="ARBA" id="ARBA00022729"/>
    </source>
</evidence>
<evidence type="ECO:0000313" key="10">
    <source>
        <dbReference type="EMBL" id="OWF47461.1"/>
    </source>
</evidence>
<feature type="domain" description="EGF-like" evidence="9">
    <location>
        <begin position="167"/>
        <end position="203"/>
    </location>
</feature>
<evidence type="ECO:0000313" key="11">
    <source>
        <dbReference type="Proteomes" id="UP000242188"/>
    </source>
</evidence>
<dbReference type="InterPro" id="IPR000152">
    <property type="entry name" value="EGF-type_Asp/Asn_hydroxyl_site"/>
</dbReference>
<dbReference type="InterPro" id="IPR001881">
    <property type="entry name" value="EGF-like_Ca-bd_dom"/>
</dbReference>
<protein>
    <submittedName>
        <fullName evidence="10">Lactadherin</fullName>
    </submittedName>
</protein>
<evidence type="ECO:0000256" key="3">
    <source>
        <dbReference type="ARBA" id="ARBA00022737"/>
    </source>
</evidence>
<feature type="domain" description="F5/8 type C" evidence="8">
    <location>
        <begin position="206"/>
        <end position="353"/>
    </location>
</feature>
<comment type="caution">
    <text evidence="6">Lacks conserved residue(s) required for the propagation of feature annotation.</text>
</comment>
<dbReference type="GO" id="GO:0005509">
    <property type="term" value="F:calcium ion binding"/>
    <property type="evidence" value="ECO:0007669"/>
    <property type="project" value="InterPro"/>
</dbReference>
<dbReference type="SMART" id="SM00179">
    <property type="entry name" value="EGF_CA"/>
    <property type="match status" value="1"/>
</dbReference>
<sequence length="354" mass="38024">MAALFVIFIILPAIVTASFFQVDYPNVNISSEPNGDLVFEAGQGGDVILKPGVGGTVYIAGTDLRKFIQKVKSLPPIWTRQSVHGSLGTFNSGKAVSVAVQARDPDGQSIVYELVAGHLPPGTTLNNSTGVISGTAPDVDATYHFEIRATDVHGKYADGSFSINIREQDQCKSNPCENGGTCSDNLNKFTCSCTKGYGGERCQTRCSQNTFGVDQNVKHIPDAQLSAHLTYTTYKAQNGRLHSTTGWIGNGTGSYLQVDLGNVSTVYGVATQGYRSSTYYTLTYTVTYSQDGNTFTTATDAVGNSKTFSGSSSYDTVIKHDLVKPVQARFVRFLPTLWHTGGQPGLRVEVYGCN</sequence>
<dbReference type="InterPro" id="IPR000421">
    <property type="entry name" value="FA58C"/>
</dbReference>
<dbReference type="PROSITE" id="PS00022">
    <property type="entry name" value="EGF_1"/>
    <property type="match status" value="1"/>
</dbReference>
<dbReference type="PROSITE" id="PS01187">
    <property type="entry name" value="EGF_CA"/>
    <property type="match status" value="1"/>
</dbReference>
<dbReference type="PROSITE" id="PS01286">
    <property type="entry name" value="FA58C_2"/>
    <property type="match status" value="1"/>
</dbReference>
<evidence type="ECO:0000256" key="7">
    <source>
        <dbReference type="SAM" id="SignalP"/>
    </source>
</evidence>
<dbReference type="EMBL" id="NEDP02003883">
    <property type="protein sequence ID" value="OWF47461.1"/>
    <property type="molecule type" value="Genomic_DNA"/>
</dbReference>
<evidence type="ECO:0000259" key="9">
    <source>
        <dbReference type="PROSITE" id="PS50026"/>
    </source>
</evidence>
<dbReference type="SMART" id="SM00231">
    <property type="entry name" value="FA58C"/>
    <property type="match status" value="1"/>
</dbReference>
<dbReference type="SMART" id="SM00181">
    <property type="entry name" value="EGF"/>
    <property type="match status" value="1"/>
</dbReference>
<feature type="signal peptide" evidence="7">
    <location>
        <begin position="1"/>
        <end position="17"/>
    </location>
</feature>
<dbReference type="InterPro" id="IPR015919">
    <property type="entry name" value="Cadherin-like_sf"/>
</dbReference>
<dbReference type="InterPro" id="IPR008979">
    <property type="entry name" value="Galactose-bd-like_sf"/>
</dbReference>
<dbReference type="SUPFAM" id="SSF49313">
    <property type="entry name" value="Cadherin-like"/>
    <property type="match status" value="1"/>
</dbReference>
<keyword evidence="5" id="KW-0325">Glycoprotein</keyword>
<dbReference type="OrthoDB" id="6084983at2759"/>
<dbReference type="Gene3D" id="2.10.25.10">
    <property type="entry name" value="Laminin"/>
    <property type="match status" value="1"/>
</dbReference>
<dbReference type="Proteomes" id="UP000242188">
    <property type="component" value="Unassembled WGS sequence"/>
</dbReference>
<proteinExistence type="predicted"/>
<dbReference type="PANTHER" id="PTHR24543">
    <property type="entry name" value="MULTICOPPER OXIDASE-RELATED"/>
    <property type="match status" value="1"/>
</dbReference>
<dbReference type="SUPFAM" id="SSF57196">
    <property type="entry name" value="EGF/Laminin"/>
    <property type="match status" value="1"/>
</dbReference>
<dbReference type="SUPFAM" id="SSF49785">
    <property type="entry name" value="Galactose-binding domain-like"/>
    <property type="match status" value="1"/>
</dbReference>
<dbReference type="CDD" id="cd11304">
    <property type="entry name" value="Cadherin_repeat"/>
    <property type="match status" value="1"/>
</dbReference>
<evidence type="ECO:0000256" key="6">
    <source>
        <dbReference type="PROSITE-ProRule" id="PRU00076"/>
    </source>
</evidence>
<dbReference type="PROSITE" id="PS50026">
    <property type="entry name" value="EGF_3"/>
    <property type="match status" value="1"/>
</dbReference>
<dbReference type="PROSITE" id="PS50022">
    <property type="entry name" value="FA58C_3"/>
    <property type="match status" value="1"/>
</dbReference>
<dbReference type="Gene3D" id="2.60.40.10">
    <property type="entry name" value="Immunoglobulins"/>
    <property type="match status" value="1"/>
</dbReference>
<evidence type="ECO:0000256" key="5">
    <source>
        <dbReference type="ARBA" id="ARBA00023180"/>
    </source>
</evidence>
<comment type="caution">
    <text evidence="10">The sequence shown here is derived from an EMBL/GenBank/DDBJ whole genome shotgun (WGS) entry which is preliminary data.</text>
</comment>
<gene>
    <name evidence="10" type="ORF">KP79_PYT07695</name>
</gene>
<dbReference type="InterPro" id="IPR000742">
    <property type="entry name" value="EGF"/>
</dbReference>
<dbReference type="GO" id="GO:0016020">
    <property type="term" value="C:membrane"/>
    <property type="evidence" value="ECO:0007669"/>
    <property type="project" value="InterPro"/>
</dbReference>
<organism evidence="10 11">
    <name type="scientific">Mizuhopecten yessoensis</name>
    <name type="common">Japanese scallop</name>
    <name type="synonym">Patinopecten yessoensis</name>
    <dbReference type="NCBI Taxonomy" id="6573"/>
    <lineage>
        <taxon>Eukaryota</taxon>
        <taxon>Metazoa</taxon>
        <taxon>Spiralia</taxon>
        <taxon>Lophotrochozoa</taxon>
        <taxon>Mollusca</taxon>
        <taxon>Bivalvia</taxon>
        <taxon>Autobranchia</taxon>
        <taxon>Pteriomorphia</taxon>
        <taxon>Pectinida</taxon>
        <taxon>Pectinoidea</taxon>
        <taxon>Pectinidae</taxon>
        <taxon>Mizuhopecten</taxon>
    </lineage>
</organism>
<keyword evidence="4 6" id="KW-1015">Disulfide bond</keyword>
<dbReference type="PROSITE" id="PS00010">
    <property type="entry name" value="ASX_HYDROXYL"/>
    <property type="match status" value="1"/>
</dbReference>
<dbReference type="PROSITE" id="PS01285">
    <property type="entry name" value="FA58C_1"/>
    <property type="match status" value="1"/>
</dbReference>
<dbReference type="Pfam" id="PF05345">
    <property type="entry name" value="He_PIG"/>
    <property type="match status" value="1"/>
</dbReference>
<dbReference type="Pfam" id="PF00008">
    <property type="entry name" value="EGF"/>
    <property type="match status" value="1"/>
</dbReference>
<accession>A0A210QFR7</accession>
<feature type="disulfide bond" evidence="6">
    <location>
        <begin position="193"/>
        <end position="202"/>
    </location>
</feature>
<evidence type="ECO:0000256" key="4">
    <source>
        <dbReference type="ARBA" id="ARBA00023157"/>
    </source>
</evidence>
<dbReference type="InterPro" id="IPR013783">
    <property type="entry name" value="Ig-like_fold"/>
</dbReference>
<dbReference type="FunFam" id="2.10.25.10:FF:000122">
    <property type="entry name" value="Protein crumbs homolog 2"/>
    <property type="match status" value="1"/>
</dbReference>
<keyword evidence="1 6" id="KW-0245">EGF-like domain</keyword>
<keyword evidence="11" id="KW-1185">Reference proteome</keyword>
<dbReference type="InterPro" id="IPR018097">
    <property type="entry name" value="EGF_Ca-bd_CS"/>
</dbReference>
<evidence type="ECO:0000259" key="8">
    <source>
        <dbReference type="PROSITE" id="PS50022"/>
    </source>
</evidence>
<reference evidence="10 11" key="1">
    <citation type="journal article" date="2017" name="Nat. Ecol. Evol.">
        <title>Scallop genome provides insights into evolution of bilaterian karyotype and development.</title>
        <authorList>
            <person name="Wang S."/>
            <person name="Zhang J."/>
            <person name="Jiao W."/>
            <person name="Li J."/>
            <person name="Xun X."/>
            <person name="Sun Y."/>
            <person name="Guo X."/>
            <person name="Huan P."/>
            <person name="Dong B."/>
            <person name="Zhang L."/>
            <person name="Hu X."/>
            <person name="Sun X."/>
            <person name="Wang J."/>
            <person name="Zhao C."/>
            <person name="Wang Y."/>
            <person name="Wang D."/>
            <person name="Huang X."/>
            <person name="Wang R."/>
            <person name="Lv J."/>
            <person name="Li Y."/>
            <person name="Zhang Z."/>
            <person name="Liu B."/>
            <person name="Lu W."/>
            <person name="Hui Y."/>
            <person name="Liang J."/>
            <person name="Zhou Z."/>
            <person name="Hou R."/>
            <person name="Li X."/>
            <person name="Liu Y."/>
            <person name="Li H."/>
            <person name="Ning X."/>
            <person name="Lin Y."/>
            <person name="Zhao L."/>
            <person name="Xing Q."/>
            <person name="Dou J."/>
            <person name="Li Y."/>
            <person name="Mao J."/>
            <person name="Guo H."/>
            <person name="Dou H."/>
            <person name="Li T."/>
            <person name="Mu C."/>
            <person name="Jiang W."/>
            <person name="Fu Q."/>
            <person name="Fu X."/>
            <person name="Miao Y."/>
            <person name="Liu J."/>
            <person name="Yu Q."/>
            <person name="Li R."/>
            <person name="Liao H."/>
            <person name="Li X."/>
            <person name="Kong Y."/>
            <person name="Jiang Z."/>
            <person name="Chourrout D."/>
            <person name="Li R."/>
            <person name="Bao Z."/>
        </authorList>
    </citation>
    <scope>NUCLEOTIDE SEQUENCE [LARGE SCALE GENOMIC DNA]</scope>
    <source>
        <strain evidence="10 11">PY_sf001</strain>
    </source>
</reference>